<feature type="domain" description="EF-hand" evidence="5">
    <location>
        <begin position="109"/>
        <end position="144"/>
    </location>
</feature>
<feature type="domain" description="EF-hand" evidence="5">
    <location>
        <begin position="72"/>
        <end position="107"/>
    </location>
</feature>
<comment type="caution">
    <text evidence="6">The sequence shown here is derived from an EMBL/GenBank/DDBJ whole genome shotgun (WGS) entry which is preliminary data.</text>
</comment>
<dbReference type="PROSITE" id="PS50222">
    <property type="entry name" value="EF_HAND_2"/>
    <property type="match status" value="3"/>
</dbReference>
<feature type="compositionally biased region" description="Low complexity" evidence="4">
    <location>
        <begin position="32"/>
        <end position="70"/>
    </location>
</feature>
<dbReference type="InterPro" id="IPR039647">
    <property type="entry name" value="EF_hand_pair_protein_CML-like"/>
</dbReference>
<dbReference type="Gene3D" id="1.10.238.10">
    <property type="entry name" value="EF-hand"/>
    <property type="match status" value="2"/>
</dbReference>
<feature type="region of interest" description="Disordered" evidence="4">
    <location>
        <begin position="1"/>
        <end position="20"/>
    </location>
</feature>
<evidence type="ECO:0000256" key="4">
    <source>
        <dbReference type="SAM" id="MobiDB-lite"/>
    </source>
</evidence>
<feature type="domain" description="EF-hand" evidence="5">
    <location>
        <begin position="185"/>
        <end position="215"/>
    </location>
</feature>
<evidence type="ECO:0000259" key="5">
    <source>
        <dbReference type="PROSITE" id="PS50222"/>
    </source>
</evidence>
<sequence>MSNNAIQKSDMGNNKPRSSSISEIKRICKNILKPSPKPKTTSFSTPSLSLPSSPSPSLSSSYTTQSLQTTDSKNDDIEKVFQYIDENGDGKISAEELQRCVKAVGAQRLSIEEAAAAVECSDSDGDGFLSLGDFEELMGATALSEEEKTAELREAYVMFSDKKDGTGVITPKSLKKMLRRLGEYKSNKECIGMIQVYDVDGDGVLCFQEFVAMMS</sequence>
<dbReference type="Proteomes" id="UP001443914">
    <property type="component" value="Unassembled WGS sequence"/>
</dbReference>
<dbReference type="InterPro" id="IPR002048">
    <property type="entry name" value="EF_hand_dom"/>
</dbReference>
<keyword evidence="7" id="KW-1185">Reference proteome</keyword>
<gene>
    <name evidence="6" type="ORF">RND81_10G187300</name>
</gene>
<dbReference type="SUPFAM" id="SSF47473">
    <property type="entry name" value="EF-hand"/>
    <property type="match status" value="1"/>
</dbReference>
<dbReference type="EMBL" id="JBDFQZ010000010">
    <property type="protein sequence ID" value="KAK9684114.1"/>
    <property type="molecule type" value="Genomic_DNA"/>
</dbReference>
<dbReference type="FunFam" id="1.10.238.10:FF:000001">
    <property type="entry name" value="Calmodulin 1"/>
    <property type="match status" value="1"/>
</dbReference>
<proteinExistence type="predicted"/>
<dbReference type="GO" id="GO:0005509">
    <property type="term" value="F:calcium ion binding"/>
    <property type="evidence" value="ECO:0007669"/>
    <property type="project" value="InterPro"/>
</dbReference>
<keyword evidence="2" id="KW-0677">Repeat</keyword>
<name>A0AAW1I4F4_SAPOF</name>
<evidence type="ECO:0000313" key="7">
    <source>
        <dbReference type="Proteomes" id="UP001443914"/>
    </source>
</evidence>
<evidence type="ECO:0000256" key="2">
    <source>
        <dbReference type="ARBA" id="ARBA00022737"/>
    </source>
</evidence>
<accession>A0AAW1I4F4</accession>
<organism evidence="6 7">
    <name type="scientific">Saponaria officinalis</name>
    <name type="common">Common soapwort</name>
    <name type="synonym">Lychnis saponaria</name>
    <dbReference type="NCBI Taxonomy" id="3572"/>
    <lineage>
        <taxon>Eukaryota</taxon>
        <taxon>Viridiplantae</taxon>
        <taxon>Streptophyta</taxon>
        <taxon>Embryophyta</taxon>
        <taxon>Tracheophyta</taxon>
        <taxon>Spermatophyta</taxon>
        <taxon>Magnoliopsida</taxon>
        <taxon>eudicotyledons</taxon>
        <taxon>Gunneridae</taxon>
        <taxon>Pentapetalae</taxon>
        <taxon>Caryophyllales</taxon>
        <taxon>Caryophyllaceae</taxon>
        <taxon>Caryophylleae</taxon>
        <taxon>Saponaria</taxon>
    </lineage>
</organism>
<dbReference type="InterPro" id="IPR018247">
    <property type="entry name" value="EF_Hand_1_Ca_BS"/>
</dbReference>
<dbReference type="InterPro" id="IPR011992">
    <property type="entry name" value="EF-hand-dom_pair"/>
</dbReference>
<dbReference type="SMART" id="SM00054">
    <property type="entry name" value="EFh"/>
    <property type="match status" value="4"/>
</dbReference>
<dbReference type="CDD" id="cd00051">
    <property type="entry name" value="EFh"/>
    <property type="match status" value="2"/>
</dbReference>
<evidence type="ECO:0000313" key="6">
    <source>
        <dbReference type="EMBL" id="KAK9684114.1"/>
    </source>
</evidence>
<feature type="region of interest" description="Disordered" evidence="4">
    <location>
        <begin position="31"/>
        <end position="71"/>
    </location>
</feature>
<dbReference type="AlphaFoldDB" id="A0AAW1I4F4"/>
<dbReference type="PANTHER" id="PTHR10891">
    <property type="entry name" value="EF-HAND CALCIUM-BINDING DOMAIN CONTAINING PROTEIN"/>
    <property type="match status" value="1"/>
</dbReference>
<evidence type="ECO:0000256" key="3">
    <source>
        <dbReference type="ARBA" id="ARBA00022837"/>
    </source>
</evidence>
<reference evidence="6" key="1">
    <citation type="submission" date="2024-03" db="EMBL/GenBank/DDBJ databases">
        <title>WGS assembly of Saponaria officinalis var. Norfolk2.</title>
        <authorList>
            <person name="Jenkins J."/>
            <person name="Shu S."/>
            <person name="Grimwood J."/>
            <person name="Barry K."/>
            <person name="Goodstein D."/>
            <person name="Schmutz J."/>
            <person name="Leebens-Mack J."/>
            <person name="Osbourn A."/>
        </authorList>
    </citation>
    <scope>NUCLEOTIDE SEQUENCE [LARGE SCALE GENOMIC DNA]</scope>
    <source>
        <strain evidence="6">JIC</strain>
    </source>
</reference>
<keyword evidence="1" id="KW-0479">Metal-binding</keyword>
<evidence type="ECO:0000256" key="1">
    <source>
        <dbReference type="ARBA" id="ARBA00022723"/>
    </source>
</evidence>
<protein>
    <recommendedName>
        <fullName evidence="5">EF-hand domain-containing protein</fullName>
    </recommendedName>
</protein>
<keyword evidence="3" id="KW-0106">Calcium</keyword>
<dbReference type="PROSITE" id="PS00018">
    <property type="entry name" value="EF_HAND_1"/>
    <property type="match status" value="3"/>
</dbReference>
<dbReference type="Pfam" id="PF00036">
    <property type="entry name" value="EF-hand_1"/>
    <property type="match status" value="1"/>
</dbReference>
<dbReference type="Pfam" id="PF13499">
    <property type="entry name" value="EF-hand_7"/>
    <property type="match status" value="1"/>
</dbReference>